<dbReference type="PANTHER" id="PTHR34611">
    <property type="match status" value="1"/>
</dbReference>
<dbReference type="Proteomes" id="UP001519325">
    <property type="component" value="Unassembled WGS sequence"/>
</dbReference>
<gene>
    <name evidence="3" type="ORF">BJ987_001562</name>
</gene>
<evidence type="ECO:0000256" key="1">
    <source>
        <dbReference type="SAM" id="MobiDB-lite"/>
    </source>
</evidence>
<name>A0ABS4QAE4_9NOCA</name>
<dbReference type="PANTHER" id="PTHR34611:SF2">
    <property type="entry name" value="INACTIVE RECOMBINATION-PROMOTING NUCLEASE-LIKE PROTEIN RPNE-RELATED"/>
    <property type="match status" value="1"/>
</dbReference>
<protein>
    <recommendedName>
        <fullName evidence="2">Transposase (putative) YhgA-like domain-containing protein</fullName>
    </recommendedName>
</protein>
<dbReference type="Pfam" id="PF04754">
    <property type="entry name" value="Transposase_31"/>
    <property type="match status" value="1"/>
</dbReference>
<proteinExistence type="predicted"/>
<dbReference type="EMBL" id="JAGGMR010000001">
    <property type="protein sequence ID" value="MBP2188661.1"/>
    <property type="molecule type" value="Genomic_DNA"/>
</dbReference>
<evidence type="ECO:0000313" key="3">
    <source>
        <dbReference type="EMBL" id="MBP2188661.1"/>
    </source>
</evidence>
<reference evidence="3 4" key="1">
    <citation type="submission" date="2021-03" db="EMBL/GenBank/DDBJ databases">
        <title>Sequencing the genomes of 1000 actinobacteria strains.</title>
        <authorList>
            <person name="Klenk H.-P."/>
        </authorList>
    </citation>
    <scope>NUCLEOTIDE SEQUENCE [LARGE SCALE GENOMIC DNA]</scope>
    <source>
        <strain evidence="3 4">DSM 45516</strain>
    </source>
</reference>
<dbReference type="InterPro" id="IPR006842">
    <property type="entry name" value="Transposase_31"/>
</dbReference>
<dbReference type="InterPro" id="IPR051699">
    <property type="entry name" value="Rpn/YhgA-like_nuclease"/>
</dbReference>
<organism evidence="3 4">
    <name type="scientific">Nocardia goodfellowii</name>
    <dbReference type="NCBI Taxonomy" id="882446"/>
    <lineage>
        <taxon>Bacteria</taxon>
        <taxon>Bacillati</taxon>
        <taxon>Actinomycetota</taxon>
        <taxon>Actinomycetes</taxon>
        <taxon>Mycobacteriales</taxon>
        <taxon>Nocardiaceae</taxon>
        <taxon>Nocardia</taxon>
    </lineage>
</organism>
<feature type="domain" description="Transposase (putative) YhgA-like" evidence="2">
    <location>
        <begin position="7"/>
        <end position="149"/>
    </location>
</feature>
<accession>A0ABS4QAE4</accession>
<feature type="region of interest" description="Disordered" evidence="1">
    <location>
        <begin position="165"/>
        <end position="208"/>
    </location>
</feature>
<evidence type="ECO:0000259" key="2">
    <source>
        <dbReference type="Pfam" id="PF04754"/>
    </source>
</evidence>
<evidence type="ECO:0000313" key="4">
    <source>
        <dbReference type="Proteomes" id="UP001519325"/>
    </source>
</evidence>
<comment type="caution">
    <text evidence="3">The sequence shown here is derived from an EMBL/GenBank/DDBJ whole genome shotgun (WGS) entry which is preliminary data.</text>
</comment>
<sequence length="208" mass="23456">MAVTTSNPHDAYVRQLLGQPADAAAHLRTVLPEEVVARVDWTRLEPMSCSFVSEELRSSYDDLVFRTRCGADEAFGYLLIEQRNCSDRLMPLRMLDSIIGVWNHYRVQNPDARTLPVVFPVVVRNDLHGSAWAAPTELAELYDVSPAMLETLGPLLPRFKCPTRRRRHHLPRGPAGAPTDFGRRRPQSIDPQELGPASRLFTSARNRS</sequence>
<dbReference type="RefSeq" id="WP_209886219.1">
    <property type="nucleotide sequence ID" value="NZ_JAGGMR010000001.1"/>
</dbReference>
<keyword evidence="4" id="KW-1185">Reference proteome</keyword>